<dbReference type="GO" id="GO:0009877">
    <property type="term" value="P:nodulation"/>
    <property type="evidence" value="ECO:0007669"/>
    <property type="project" value="UniProtKB-ARBA"/>
</dbReference>
<keyword evidence="4" id="KW-0804">Transcription</keyword>
<dbReference type="InterPro" id="IPR016177">
    <property type="entry name" value="DNA-bd_dom_sf"/>
</dbReference>
<gene>
    <name evidence="8" type="ORF">O6P43_022021</name>
</gene>
<dbReference type="AlphaFoldDB" id="A0AAD7LCY9"/>
<reference evidence="8" key="1">
    <citation type="journal article" date="2023" name="Science">
        <title>Elucidation of the pathway for biosynthesis of saponin adjuvants from the soapbark tree.</title>
        <authorList>
            <person name="Reed J."/>
            <person name="Orme A."/>
            <person name="El-Demerdash A."/>
            <person name="Owen C."/>
            <person name="Martin L.B.B."/>
            <person name="Misra R.C."/>
            <person name="Kikuchi S."/>
            <person name="Rejzek M."/>
            <person name="Martin A.C."/>
            <person name="Harkess A."/>
            <person name="Leebens-Mack J."/>
            <person name="Louveau T."/>
            <person name="Stephenson M.J."/>
            <person name="Osbourn A."/>
        </authorList>
    </citation>
    <scope>NUCLEOTIDE SEQUENCE</scope>
    <source>
        <strain evidence="8">S10</strain>
    </source>
</reference>
<comment type="caution">
    <text evidence="8">The sequence shown here is derived from an EMBL/GenBank/DDBJ whole genome shotgun (WGS) entry which is preliminary data.</text>
</comment>
<keyword evidence="9" id="KW-1185">Reference proteome</keyword>
<sequence>MEYLSQVEKPKVVQVLANNQSKLKDKANGNRKSKFIGVRQRPSGKWVAEIKDTAHKIRMWLGTFQTAEEAARAYDEAACLLRGSNTRTNFSTHVVTSSPISLKIRNLLDHKNSSKQNKSTTSTSIIKASTRDTSTNTSLCSVKNRNTQLFDDAYRPDLRNCSMELEPGISHFDNSWPLAFGFDQTTPSIQELGHRVAGNWVFLS</sequence>
<dbReference type="PANTHER" id="PTHR31194:SF90">
    <property type="entry name" value="ETHYLENE-RESPONSIVE TRANSCRIPTION FACTOR RAP2-11"/>
    <property type="match status" value="1"/>
</dbReference>
<evidence type="ECO:0000256" key="5">
    <source>
        <dbReference type="ARBA" id="ARBA00023242"/>
    </source>
</evidence>
<keyword evidence="3" id="KW-0238">DNA-binding</keyword>
<evidence type="ECO:0000313" key="9">
    <source>
        <dbReference type="Proteomes" id="UP001163823"/>
    </source>
</evidence>
<feature type="domain" description="AP2/ERF" evidence="7">
    <location>
        <begin position="34"/>
        <end position="91"/>
    </location>
</feature>
<protein>
    <submittedName>
        <fullName evidence="8">Ethylene-responsive transcription factor</fullName>
    </submittedName>
</protein>
<dbReference type="EMBL" id="JARAOO010000009">
    <property type="protein sequence ID" value="KAJ7955427.1"/>
    <property type="molecule type" value="Genomic_DNA"/>
</dbReference>
<evidence type="ECO:0000256" key="6">
    <source>
        <dbReference type="ARBA" id="ARBA00024343"/>
    </source>
</evidence>
<evidence type="ECO:0000256" key="1">
    <source>
        <dbReference type="ARBA" id="ARBA00004123"/>
    </source>
</evidence>
<evidence type="ECO:0000256" key="4">
    <source>
        <dbReference type="ARBA" id="ARBA00023163"/>
    </source>
</evidence>
<dbReference type="PROSITE" id="PS51032">
    <property type="entry name" value="AP2_ERF"/>
    <property type="match status" value="1"/>
</dbReference>
<evidence type="ECO:0000313" key="8">
    <source>
        <dbReference type="EMBL" id="KAJ7955427.1"/>
    </source>
</evidence>
<evidence type="ECO:0000256" key="3">
    <source>
        <dbReference type="ARBA" id="ARBA00023125"/>
    </source>
</evidence>
<dbReference type="Proteomes" id="UP001163823">
    <property type="component" value="Chromosome 9"/>
</dbReference>
<dbReference type="FunFam" id="3.30.730.10:FF:000005">
    <property type="entry name" value="ethylene-responsive transcription factor RAP2-11"/>
    <property type="match status" value="1"/>
</dbReference>
<accession>A0AAD7LCY9</accession>
<dbReference type="PANTHER" id="PTHR31194">
    <property type="entry name" value="SHN SHINE , DNA BINDING / TRANSCRIPTION FACTOR"/>
    <property type="match status" value="1"/>
</dbReference>
<dbReference type="SMART" id="SM00380">
    <property type="entry name" value="AP2"/>
    <property type="match status" value="1"/>
</dbReference>
<organism evidence="8 9">
    <name type="scientific">Quillaja saponaria</name>
    <name type="common">Soap bark tree</name>
    <dbReference type="NCBI Taxonomy" id="32244"/>
    <lineage>
        <taxon>Eukaryota</taxon>
        <taxon>Viridiplantae</taxon>
        <taxon>Streptophyta</taxon>
        <taxon>Embryophyta</taxon>
        <taxon>Tracheophyta</taxon>
        <taxon>Spermatophyta</taxon>
        <taxon>Magnoliopsida</taxon>
        <taxon>eudicotyledons</taxon>
        <taxon>Gunneridae</taxon>
        <taxon>Pentapetalae</taxon>
        <taxon>rosids</taxon>
        <taxon>fabids</taxon>
        <taxon>Fabales</taxon>
        <taxon>Quillajaceae</taxon>
        <taxon>Quillaja</taxon>
    </lineage>
</organism>
<comment type="similarity">
    <text evidence="6">Belongs to the AP2/ERF transcription factor family. ERF subfamily.</text>
</comment>
<dbReference type="InterPro" id="IPR050913">
    <property type="entry name" value="AP2/ERF_ERF"/>
</dbReference>
<dbReference type="KEGG" id="qsa:O6P43_022021"/>
<dbReference type="Pfam" id="PF00847">
    <property type="entry name" value="AP2"/>
    <property type="match status" value="1"/>
</dbReference>
<proteinExistence type="inferred from homology"/>
<dbReference type="GO" id="GO:0003700">
    <property type="term" value="F:DNA-binding transcription factor activity"/>
    <property type="evidence" value="ECO:0007669"/>
    <property type="project" value="InterPro"/>
</dbReference>
<keyword evidence="2" id="KW-0805">Transcription regulation</keyword>
<dbReference type="GO" id="GO:0003677">
    <property type="term" value="F:DNA binding"/>
    <property type="evidence" value="ECO:0007669"/>
    <property type="project" value="UniProtKB-KW"/>
</dbReference>
<evidence type="ECO:0000256" key="2">
    <source>
        <dbReference type="ARBA" id="ARBA00023015"/>
    </source>
</evidence>
<evidence type="ECO:0000259" key="7">
    <source>
        <dbReference type="PROSITE" id="PS51032"/>
    </source>
</evidence>
<dbReference type="SUPFAM" id="SSF54171">
    <property type="entry name" value="DNA-binding domain"/>
    <property type="match status" value="1"/>
</dbReference>
<comment type="subcellular location">
    <subcellularLocation>
        <location evidence="1">Nucleus</location>
    </subcellularLocation>
</comment>
<keyword evidence="5" id="KW-0539">Nucleus</keyword>
<dbReference type="Gene3D" id="3.30.730.10">
    <property type="entry name" value="AP2/ERF domain"/>
    <property type="match status" value="1"/>
</dbReference>
<dbReference type="CDD" id="cd00018">
    <property type="entry name" value="AP2"/>
    <property type="match status" value="1"/>
</dbReference>
<name>A0AAD7LCY9_QUISA</name>
<dbReference type="InterPro" id="IPR001471">
    <property type="entry name" value="AP2/ERF_dom"/>
</dbReference>
<dbReference type="InterPro" id="IPR036955">
    <property type="entry name" value="AP2/ERF_dom_sf"/>
</dbReference>
<dbReference type="GO" id="GO:0005634">
    <property type="term" value="C:nucleus"/>
    <property type="evidence" value="ECO:0007669"/>
    <property type="project" value="UniProtKB-SubCell"/>
</dbReference>
<dbReference type="PRINTS" id="PR00367">
    <property type="entry name" value="ETHRSPELEMNT"/>
</dbReference>